<sequence>MNVKEILTSPPVLVIIQKLMWEKPHPDKSKEYSTGFKLHSTLTHHHRMHCGGKPYQCLECGKAFNRSSSLTRHHRIHTGEKTHQCQECGKGFS</sequence>
<keyword evidence="3 6" id="KW-0863">Zinc-finger</keyword>
<evidence type="ECO:0000256" key="4">
    <source>
        <dbReference type="ARBA" id="ARBA00022833"/>
    </source>
</evidence>
<name>A0A9X9LSJ2_GULGU</name>
<dbReference type="InterPro" id="IPR036236">
    <property type="entry name" value="Znf_C2H2_sf"/>
</dbReference>
<dbReference type="SUPFAM" id="SSF57667">
    <property type="entry name" value="beta-beta-alpha zinc fingers"/>
    <property type="match status" value="1"/>
</dbReference>
<evidence type="ECO:0000256" key="6">
    <source>
        <dbReference type="PROSITE-ProRule" id="PRU00042"/>
    </source>
</evidence>
<dbReference type="SMART" id="SM00355">
    <property type="entry name" value="ZnF_C2H2"/>
    <property type="match status" value="1"/>
</dbReference>
<reference evidence="8 9" key="1">
    <citation type="submission" date="2018-10" db="EMBL/GenBank/DDBJ databases">
        <authorList>
            <person name="Ekblom R."/>
            <person name="Jareborg N."/>
        </authorList>
    </citation>
    <scope>NUCLEOTIDE SEQUENCE [LARGE SCALE GENOMIC DNA]</scope>
    <source>
        <tissue evidence="8">Muscle</tissue>
    </source>
</reference>
<keyword evidence="2" id="KW-0677">Repeat</keyword>
<gene>
    <name evidence="8" type="ORF">BN2614_LOCUS1</name>
</gene>
<accession>A0A9X9LSJ2</accession>
<feature type="domain" description="C2H2-type" evidence="7">
    <location>
        <begin position="55"/>
        <end position="82"/>
    </location>
</feature>
<evidence type="ECO:0000256" key="5">
    <source>
        <dbReference type="ARBA" id="ARBA00023242"/>
    </source>
</evidence>
<keyword evidence="1" id="KW-0479">Metal-binding</keyword>
<evidence type="ECO:0000313" key="9">
    <source>
        <dbReference type="Proteomes" id="UP000269945"/>
    </source>
</evidence>
<dbReference type="PANTHER" id="PTHR24377">
    <property type="entry name" value="IP01015P-RELATED"/>
    <property type="match status" value="1"/>
</dbReference>
<dbReference type="FunFam" id="3.30.160.60:FF:001868">
    <property type="entry name" value="Zinc finger protein 264"/>
    <property type="match status" value="1"/>
</dbReference>
<evidence type="ECO:0000313" key="8">
    <source>
        <dbReference type="EMBL" id="VCW84648.1"/>
    </source>
</evidence>
<dbReference type="EMBL" id="CYRY02014777">
    <property type="protein sequence ID" value="VCW84648.1"/>
    <property type="molecule type" value="Genomic_DNA"/>
</dbReference>
<comment type="caution">
    <text evidence="8">The sequence shown here is derived from an EMBL/GenBank/DDBJ whole genome shotgun (WGS) entry which is preliminary data.</text>
</comment>
<dbReference type="PROSITE" id="PS00028">
    <property type="entry name" value="ZINC_FINGER_C2H2_1"/>
    <property type="match status" value="1"/>
</dbReference>
<dbReference type="InterPro" id="IPR013087">
    <property type="entry name" value="Znf_C2H2_type"/>
</dbReference>
<dbReference type="PROSITE" id="PS50157">
    <property type="entry name" value="ZINC_FINGER_C2H2_2"/>
    <property type="match status" value="1"/>
</dbReference>
<dbReference type="AlphaFoldDB" id="A0A9X9LSJ2"/>
<dbReference type="Gene3D" id="3.30.160.60">
    <property type="entry name" value="Classic Zinc Finger"/>
    <property type="match status" value="2"/>
</dbReference>
<feature type="non-terminal residue" evidence="8">
    <location>
        <position position="1"/>
    </location>
</feature>
<keyword evidence="9" id="KW-1185">Reference proteome</keyword>
<evidence type="ECO:0000256" key="3">
    <source>
        <dbReference type="ARBA" id="ARBA00022771"/>
    </source>
</evidence>
<evidence type="ECO:0000256" key="2">
    <source>
        <dbReference type="ARBA" id="ARBA00022737"/>
    </source>
</evidence>
<dbReference type="InterPro" id="IPR050826">
    <property type="entry name" value="Krueppel_C2H2_ZnFinger"/>
</dbReference>
<dbReference type="Proteomes" id="UP000269945">
    <property type="component" value="Unassembled WGS sequence"/>
</dbReference>
<evidence type="ECO:0000256" key="1">
    <source>
        <dbReference type="ARBA" id="ARBA00022723"/>
    </source>
</evidence>
<protein>
    <recommendedName>
        <fullName evidence="7">C2H2-type domain-containing protein</fullName>
    </recommendedName>
</protein>
<organism evidence="8 9">
    <name type="scientific">Gulo gulo</name>
    <name type="common">Wolverine</name>
    <name type="synonym">Gluton</name>
    <dbReference type="NCBI Taxonomy" id="48420"/>
    <lineage>
        <taxon>Eukaryota</taxon>
        <taxon>Metazoa</taxon>
        <taxon>Chordata</taxon>
        <taxon>Craniata</taxon>
        <taxon>Vertebrata</taxon>
        <taxon>Euteleostomi</taxon>
        <taxon>Mammalia</taxon>
        <taxon>Eutheria</taxon>
        <taxon>Laurasiatheria</taxon>
        <taxon>Carnivora</taxon>
        <taxon>Caniformia</taxon>
        <taxon>Musteloidea</taxon>
        <taxon>Mustelidae</taxon>
        <taxon>Guloninae</taxon>
        <taxon>Gulo</taxon>
    </lineage>
</organism>
<evidence type="ECO:0000259" key="7">
    <source>
        <dbReference type="PROSITE" id="PS50157"/>
    </source>
</evidence>
<keyword evidence="4" id="KW-0862">Zinc</keyword>
<dbReference type="GO" id="GO:0008270">
    <property type="term" value="F:zinc ion binding"/>
    <property type="evidence" value="ECO:0007669"/>
    <property type="project" value="UniProtKB-KW"/>
</dbReference>
<dbReference type="Pfam" id="PF00096">
    <property type="entry name" value="zf-C2H2"/>
    <property type="match status" value="1"/>
</dbReference>
<proteinExistence type="predicted"/>
<keyword evidence="5" id="KW-0539">Nucleus</keyword>